<feature type="compositionally biased region" description="Polar residues" evidence="2">
    <location>
        <begin position="474"/>
        <end position="483"/>
    </location>
</feature>
<dbReference type="GO" id="GO:0000900">
    <property type="term" value="F:mRNA regulatory element binding translation repressor activity"/>
    <property type="evidence" value="ECO:0007669"/>
    <property type="project" value="TreeGrafter"/>
</dbReference>
<dbReference type="WBParaSite" id="maker-uti_cns_0004513-snap-gene-0.6-mRNA-1">
    <property type="protein sequence ID" value="maker-uti_cns_0004513-snap-gene-0.6-mRNA-1"/>
    <property type="gene ID" value="maker-uti_cns_0004513-snap-gene-0.6"/>
</dbReference>
<feature type="region of interest" description="Disordered" evidence="2">
    <location>
        <begin position="1199"/>
        <end position="1282"/>
    </location>
</feature>
<feature type="compositionally biased region" description="Polar residues" evidence="2">
    <location>
        <begin position="1401"/>
        <end position="1412"/>
    </location>
</feature>
<dbReference type="GO" id="GO:0043022">
    <property type="term" value="F:ribosome binding"/>
    <property type="evidence" value="ECO:0007669"/>
    <property type="project" value="TreeGrafter"/>
</dbReference>
<dbReference type="PROSITE" id="PS50058">
    <property type="entry name" value="G_PROTEIN_GAMMA"/>
    <property type="match status" value="1"/>
</dbReference>
<evidence type="ECO:0000256" key="2">
    <source>
        <dbReference type="SAM" id="MobiDB-lite"/>
    </source>
</evidence>
<dbReference type="SMART" id="SM00224">
    <property type="entry name" value="GGL"/>
    <property type="match status" value="1"/>
</dbReference>
<feature type="compositionally biased region" description="Polar residues" evidence="2">
    <location>
        <begin position="568"/>
        <end position="593"/>
    </location>
</feature>
<dbReference type="Pfam" id="PF16366">
    <property type="entry name" value="CEBP_ZZ"/>
    <property type="match status" value="1"/>
</dbReference>
<dbReference type="GO" id="GO:0045202">
    <property type="term" value="C:synapse"/>
    <property type="evidence" value="ECO:0007669"/>
    <property type="project" value="TreeGrafter"/>
</dbReference>
<evidence type="ECO:0000259" key="3">
    <source>
        <dbReference type="PROSITE" id="PS50058"/>
    </source>
</evidence>
<dbReference type="GO" id="GO:0005634">
    <property type="term" value="C:nucleus"/>
    <property type="evidence" value="ECO:0007669"/>
    <property type="project" value="TreeGrafter"/>
</dbReference>
<name>A0A1I8H6L4_9PLAT</name>
<dbReference type="InterPro" id="IPR000504">
    <property type="entry name" value="RRM_dom"/>
</dbReference>
<reference evidence="5" key="1">
    <citation type="submission" date="2016-11" db="UniProtKB">
        <authorList>
            <consortium name="WormBaseParasite"/>
        </authorList>
    </citation>
    <scope>IDENTIFICATION</scope>
</reference>
<dbReference type="InterPro" id="IPR032296">
    <property type="entry name" value="CEBP_ZZ"/>
</dbReference>
<feature type="region of interest" description="Disordered" evidence="2">
    <location>
        <begin position="470"/>
        <end position="527"/>
    </location>
</feature>
<dbReference type="InterPro" id="IPR035979">
    <property type="entry name" value="RBD_domain_sf"/>
</dbReference>
<dbReference type="Pfam" id="PF00631">
    <property type="entry name" value="G-gamma"/>
    <property type="match status" value="1"/>
</dbReference>
<dbReference type="InterPro" id="IPR038446">
    <property type="entry name" value="CEBP_ZZ_sf"/>
</dbReference>
<organism evidence="4 5">
    <name type="scientific">Macrostomum lignano</name>
    <dbReference type="NCBI Taxonomy" id="282301"/>
    <lineage>
        <taxon>Eukaryota</taxon>
        <taxon>Metazoa</taxon>
        <taxon>Spiralia</taxon>
        <taxon>Lophotrochozoa</taxon>
        <taxon>Platyhelminthes</taxon>
        <taxon>Rhabditophora</taxon>
        <taxon>Macrostomorpha</taxon>
        <taxon>Macrostomida</taxon>
        <taxon>Macrostomidae</taxon>
        <taxon>Macrostomum</taxon>
    </lineage>
</organism>
<evidence type="ECO:0000313" key="4">
    <source>
        <dbReference type="Proteomes" id="UP000095280"/>
    </source>
</evidence>
<dbReference type="SMART" id="SM01224">
    <property type="entry name" value="G_gamma"/>
    <property type="match status" value="1"/>
</dbReference>
<dbReference type="InterPro" id="IPR015898">
    <property type="entry name" value="G-protein_gamma-like_dom"/>
</dbReference>
<keyword evidence="4" id="KW-1185">Reference proteome</keyword>
<dbReference type="CDD" id="cd19757">
    <property type="entry name" value="Bbox1"/>
    <property type="match status" value="1"/>
</dbReference>
<feature type="compositionally biased region" description="Basic residues" evidence="2">
    <location>
        <begin position="1199"/>
        <end position="1270"/>
    </location>
</feature>
<dbReference type="SUPFAM" id="SSF54928">
    <property type="entry name" value="RNA-binding domain, RBD"/>
    <property type="match status" value="1"/>
</dbReference>
<dbReference type="GO" id="GO:0005737">
    <property type="term" value="C:cytoplasm"/>
    <property type="evidence" value="ECO:0007669"/>
    <property type="project" value="TreeGrafter"/>
</dbReference>
<sequence>LIMECLFNDDNYHGMIYAILPSTKLWRYIEMRRHDGDRPMGVVQHVVADRAQEGPAQLPDSARAHHDEGDVLLISDLHDGLRCSVEESRMRIVFDFFKLAEEATNLPGAVGNTLQEADVRDAQRLAELAHVTGQLLGLGHLLLHGLGVHLPGCHPRHAETDGHLRRLADVGEDHLVGVAFDVLGVEPEAALAVLAAVDADEHLPALVLLLLTLVLVAMRNLRDSISVLRKMSSIAQQKKIVEQLRVEAGMARKPVSECVRDMVQFMESNKDKDFIVSGFASKKDNPFQEKGGCIPMKTVLDQEASHSYLRRPRIVADNTGKKLTPDDSTTTRCHRKSCQKVAKEPPKSPFETFHCPRLCKDSGACWSRCRTTELRPKRTCIVANNLNGVIQLGVAVVHDGAVYVVLPHVTVHCHGSGAAAPQMVREGVLVRYHADKKPLGNVGFADLAAYQYLPAAYLAHLPQPTLLPATLPTSQVPPSQSAPTPIYTGNDFGSNQITSIAPTTQTKNETRLPTSEDENSAGAAAATNSNWSVDELVNQLLASVDPGAWSSWGLNPENSLSGAGDGFSSATTEIQTSSENSATSFDSGHNGTNRARRPKPTPNRSEKEAVWTGTMPVRVYKNARFSQKVFVGGLPLMAKPGELQKAFSALGSTRVILPKTKSPTGSNQIYGYCHIVLKDGKYVKRLLSRCQKNVDNPDDSIMMIVQSYEYFYELQLSNVKKNVQIIPWCINDSHYTHQMNSGGEKHVVFVGALHGIMTAEFLGRVMSDLFGNIEFVTLDTDRCDYPIGSARVGFTSRESYMKALKTNFVKIKTSRFTKVVQIEPYLEDCACSMCAQRIGVNFCKSEMCFRYYCAQCWERVHDGLDSHSMLEHQKLNKKRGTERHRVASVGVRLPFGAIVDLAIGRRWRSLQIEYPNSASVAGAEQVAAARIQIELQPLIGGHNPAHCGQDHSGTPDIPAIAARRELQLGDAAELLTIEIPIGFDPRTDLAPHAGQHRAGLGKQAHGAVVAAAGVHPRPGRGAGQSGDDAALAWLHTDPRPPLRLLARAVDVEHAQMSLEAAVEPTTVGAERQAVGRLEWASHSRTGLSLEQAAKQQVSGSAEFMLGYLRLLGALADKGGSMVLVNADSSAGGRELLGFNELYRARSSSAADTPTVAASSAPAVLWAASSAPAVLWAASSAPAVLWAASSAPAVLWRRHPPLQSSGRRHPPLQSSGRRHPPLQSSGRRHPPPKSSGRRHPPLKSSGRRHPPPKSSGRRHPPPKSSGRRHPPPKSSGGVIRPCSHLGGVIRPKVLWAASSAPEASCSSTAAASKDANASNDTAAAAATVESILASFTDGVDGSWASAAAQSQLSSQSLGNSVNWSSSSPFSTVINVHQLHFGPTDPRAIGGTTRIFSSSSSSKAANSRNLRYGQ</sequence>
<dbReference type="GO" id="GO:0008135">
    <property type="term" value="F:translation factor activity, RNA binding"/>
    <property type="evidence" value="ECO:0007669"/>
    <property type="project" value="TreeGrafter"/>
</dbReference>
<feature type="domain" description="G protein gamma" evidence="3">
    <location>
        <begin position="230"/>
        <end position="296"/>
    </location>
</feature>
<dbReference type="Gene3D" id="4.10.260.10">
    <property type="entry name" value="Transducin (heterotrimeric G protein), gamma chain"/>
    <property type="match status" value="1"/>
</dbReference>
<dbReference type="GO" id="GO:2000766">
    <property type="term" value="P:negative regulation of cytoplasmic translation"/>
    <property type="evidence" value="ECO:0007669"/>
    <property type="project" value="TreeGrafter"/>
</dbReference>
<dbReference type="InterPro" id="IPR034819">
    <property type="entry name" value="CPEB"/>
</dbReference>
<dbReference type="Pfam" id="PF16367">
    <property type="entry name" value="RRM_7"/>
    <property type="match status" value="1"/>
</dbReference>
<protein>
    <submittedName>
        <fullName evidence="5">G protein gamma domain-containing protein</fullName>
    </submittedName>
</protein>
<evidence type="ECO:0000313" key="5">
    <source>
        <dbReference type="WBParaSite" id="maker-uti_cns_0004513-snap-gene-0.6-mRNA-1"/>
    </source>
</evidence>
<dbReference type="InterPro" id="IPR036284">
    <property type="entry name" value="GGL_sf"/>
</dbReference>
<accession>A0A1I8H6L4</accession>
<dbReference type="PANTHER" id="PTHR12566">
    <property type="entry name" value="CYTOPLASMIC POLYADENYLATION ELEMENT BINDING PROTEIN CPEB"/>
    <property type="match status" value="1"/>
</dbReference>
<dbReference type="PANTHER" id="PTHR12566:SF9">
    <property type="entry name" value="CYTOPLASMIC POLYADENYLATION ELEMENT-BINDING PROTEIN 1"/>
    <property type="match status" value="1"/>
</dbReference>
<feature type="region of interest" description="Disordered" evidence="2">
    <location>
        <begin position="563"/>
        <end position="609"/>
    </location>
</feature>
<dbReference type="InterPro" id="IPR012677">
    <property type="entry name" value="Nucleotide-bd_a/b_plait_sf"/>
</dbReference>
<feature type="compositionally biased region" description="Polar residues" evidence="2">
    <location>
        <begin position="491"/>
        <end position="513"/>
    </location>
</feature>
<dbReference type="Gene3D" id="3.30.70.330">
    <property type="match status" value="2"/>
</dbReference>
<feature type="region of interest" description="Disordered" evidence="2">
    <location>
        <begin position="1392"/>
        <end position="1412"/>
    </location>
</feature>
<dbReference type="GO" id="GO:0043005">
    <property type="term" value="C:neuron projection"/>
    <property type="evidence" value="ECO:0007669"/>
    <property type="project" value="TreeGrafter"/>
</dbReference>
<dbReference type="GO" id="GO:0007186">
    <property type="term" value="P:G protein-coupled receptor signaling pathway"/>
    <property type="evidence" value="ECO:0007669"/>
    <property type="project" value="InterPro"/>
</dbReference>
<dbReference type="Gene3D" id="4.10.640.40">
    <property type="entry name" value="Cytoplasmic polyadenylation element-binding protein, ZZ domain"/>
    <property type="match status" value="1"/>
</dbReference>
<keyword evidence="1" id="KW-0694">RNA-binding</keyword>
<dbReference type="Proteomes" id="UP000095280">
    <property type="component" value="Unplaced"/>
</dbReference>
<dbReference type="GO" id="GO:0003730">
    <property type="term" value="F:mRNA 3'-UTR binding"/>
    <property type="evidence" value="ECO:0007669"/>
    <property type="project" value="InterPro"/>
</dbReference>
<dbReference type="CDD" id="cd00068">
    <property type="entry name" value="GGL"/>
    <property type="match status" value="1"/>
</dbReference>
<proteinExistence type="predicted"/>
<evidence type="ECO:0000256" key="1">
    <source>
        <dbReference type="ARBA" id="ARBA00022884"/>
    </source>
</evidence>
<dbReference type="SUPFAM" id="SSF48670">
    <property type="entry name" value="Transducin (heterotrimeric G protein), gamma chain"/>
    <property type="match status" value="1"/>
</dbReference>